<keyword evidence="1" id="KW-0540">Nuclease</keyword>
<feature type="domain" description="XPG-I" evidence="4">
    <location>
        <begin position="109"/>
        <end position="188"/>
    </location>
</feature>
<dbReference type="PRINTS" id="PR00853">
    <property type="entry name" value="XPGRADSUPER"/>
</dbReference>
<dbReference type="InterPro" id="IPR041177">
    <property type="entry name" value="GEN1_C"/>
</dbReference>
<evidence type="ECO:0000259" key="5">
    <source>
        <dbReference type="SMART" id="SM00485"/>
    </source>
</evidence>
<dbReference type="GO" id="GO:0017108">
    <property type="term" value="F:5'-flap endonuclease activity"/>
    <property type="evidence" value="ECO:0007669"/>
    <property type="project" value="TreeGrafter"/>
</dbReference>
<dbReference type="PANTHER" id="PTHR11081:SF75">
    <property type="entry name" value="ENDONUCLEASE, PUTATIVE (AFU_ORTHOLOGUE AFUA_3G13260)-RELATED"/>
    <property type="match status" value="1"/>
</dbReference>
<reference evidence="6 7" key="1">
    <citation type="submission" date="2018-04" db="EMBL/GenBank/DDBJ databases">
        <authorList>
            <person name="Huttner S."/>
            <person name="Dainat J."/>
        </authorList>
    </citation>
    <scope>NUCLEOTIDE SEQUENCE [LARGE SCALE GENOMIC DNA]</scope>
</reference>
<feature type="region of interest" description="Disordered" evidence="3">
    <location>
        <begin position="877"/>
        <end position="900"/>
    </location>
</feature>
<dbReference type="InterPro" id="IPR036279">
    <property type="entry name" value="5-3_exonuclease_C_sf"/>
</dbReference>
<feature type="region of interest" description="Disordered" evidence="3">
    <location>
        <begin position="472"/>
        <end position="493"/>
    </location>
</feature>
<evidence type="ECO:0000313" key="6">
    <source>
        <dbReference type="EMBL" id="SPQ20591.1"/>
    </source>
</evidence>
<feature type="compositionally biased region" description="Low complexity" evidence="3">
    <location>
        <begin position="567"/>
        <end position="615"/>
    </location>
</feature>
<dbReference type="InterPro" id="IPR029060">
    <property type="entry name" value="PIN-like_dom_sf"/>
</dbReference>
<dbReference type="GO" id="GO:0008821">
    <property type="term" value="F:crossover junction DNA endonuclease activity"/>
    <property type="evidence" value="ECO:0007669"/>
    <property type="project" value="InterPro"/>
</dbReference>
<dbReference type="Proteomes" id="UP000289323">
    <property type="component" value="Unassembled WGS sequence"/>
</dbReference>
<evidence type="ECO:0000256" key="1">
    <source>
        <dbReference type="ARBA" id="ARBA00022722"/>
    </source>
</evidence>
<protein>
    <submittedName>
        <fullName evidence="6">25e941ad-f490-484c-a14c-52a7576f9749</fullName>
    </submittedName>
</protein>
<dbReference type="PANTHER" id="PTHR11081">
    <property type="entry name" value="FLAP ENDONUCLEASE FAMILY MEMBER"/>
    <property type="match status" value="1"/>
</dbReference>
<feature type="region of interest" description="Disordered" evidence="3">
    <location>
        <begin position="726"/>
        <end position="856"/>
    </location>
</feature>
<proteinExistence type="predicted"/>
<dbReference type="Pfam" id="PF00867">
    <property type="entry name" value="XPG_I"/>
    <property type="match status" value="1"/>
</dbReference>
<dbReference type="InterPro" id="IPR006085">
    <property type="entry name" value="XPG_DNA_repair_N"/>
</dbReference>
<gene>
    <name evidence="6" type="ORF">TT172_LOCUS3010</name>
</gene>
<dbReference type="GO" id="GO:0006281">
    <property type="term" value="P:DNA repair"/>
    <property type="evidence" value="ECO:0007669"/>
    <property type="project" value="UniProtKB-ARBA"/>
</dbReference>
<dbReference type="SUPFAM" id="SSF47807">
    <property type="entry name" value="5' to 3' exonuclease, C-terminal subdomain"/>
    <property type="match status" value="1"/>
</dbReference>
<feature type="region of interest" description="Disordered" evidence="3">
    <location>
        <begin position="513"/>
        <end position="695"/>
    </location>
</feature>
<evidence type="ECO:0000313" key="7">
    <source>
        <dbReference type="Proteomes" id="UP000289323"/>
    </source>
</evidence>
<sequence length="917" mass="98960">MGIKGIYKEIGPGERVSLCKLAVDNLERTQRPLRLAIDFSIWQFQVQAARGGANPAIRTLFYRLVRLLGLAIHPIFVFDGPNKPAFKRNKRSGARGDAVATAMAKRLIRLFGFATHDAPGEAEAECALLEQQGVVDAVLSEDVDTIMFGCRRTLRNWSAEGTKGSKTPTHVSMYDASAVAAGPSGLDREGMVLVALMSGGDYLPEGVPGCGVKVACEAARAGFGRDLCRIKRADRAGLAAWKERLLHELRTNESGFFRTRHKALEIPESFPNLEVLRYYTHPVVSREATIDRLKKEFPSEGAVDVVGLRDFVRETFDWAFRIGAVKLIRVLAPSLLVQQFLGRYASADGRSDELEVIQREESALVKAISSRRMHFSTDATPELRISFIPAEIVKLDLGAEPEEEVEAFGRTGIALNSDDEFDEEAAEFGNDQSKPENSKKAFDPLQPELVWIPETVAKLGVPLTVEDWEGKQRMKEQRVVEKATRKPRAKKTDMPVGALDKYVKVTKGVSDSMAKDSVGPILGSSPPRISYSSNPPAAKGRSKLSKKTSAASQATQPPTDINPWTLASSQRSSRAAKSSLSSASQTQPQSSSAQEPIIISSSPAAPGSPPAAYAPVTRCELTPTRTKRPQIPPVDDAVSPPPLFSPSPISTKQRLPVSDKLVEGARGSVEVQPARKERPFKRVKSGAEDRVTVSTQKSIRDFGRVLKNGSVPLADSKLTAAEKIQPAEILSDDEDFPVLPLKKPPASSILSRDQKPSAANTSSIIADSDPFASPLPAPLRTQLPRLPDTSKDTPAPARQTTKTGQPDPPAAAEEATGTSAVADGAGAGTDTERSKEADTTSTGTTKLYIPRTSLGGQGYFDEVEVGRDEADALVAAQNNNNDTSGAGLGATDGLTRSRRSRAWRQSDIEVFDLTGDD</sequence>
<dbReference type="Gene3D" id="3.40.50.1010">
    <property type="entry name" value="5'-nuclease"/>
    <property type="match status" value="2"/>
</dbReference>
<dbReference type="InterPro" id="IPR006084">
    <property type="entry name" value="XPG/Rad2"/>
</dbReference>
<keyword evidence="2" id="KW-0378">Hydrolase</keyword>
<evidence type="ECO:0000256" key="2">
    <source>
        <dbReference type="ARBA" id="ARBA00022801"/>
    </source>
</evidence>
<dbReference type="FunFam" id="3.40.50.1010:FF:000051">
    <property type="entry name" value="Rad2-like endonuclease, putative (AFU_orthologue AFUA_3G13260)"/>
    <property type="match status" value="1"/>
</dbReference>
<evidence type="ECO:0000259" key="4">
    <source>
        <dbReference type="SMART" id="SM00484"/>
    </source>
</evidence>
<dbReference type="InterPro" id="IPR037316">
    <property type="entry name" value="Yen1_H3TH"/>
</dbReference>
<name>A0A3S4D2E6_9PEZI</name>
<accession>A0A3S4D2E6</accession>
<feature type="compositionally biased region" description="Low complexity" evidence="3">
    <location>
        <begin position="815"/>
        <end position="824"/>
    </location>
</feature>
<dbReference type="SMART" id="SM00485">
    <property type="entry name" value="XPGN"/>
    <property type="match status" value="1"/>
</dbReference>
<dbReference type="CDD" id="cd09906">
    <property type="entry name" value="H3TH_YEN1"/>
    <property type="match status" value="1"/>
</dbReference>
<dbReference type="SUPFAM" id="SSF88723">
    <property type="entry name" value="PIN domain-like"/>
    <property type="match status" value="1"/>
</dbReference>
<dbReference type="FunFam" id="3.40.50.1010:FF:000037">
    <property type="entry name" value="Rad2-like endonuclease, putative (AFU_orthologue AFUA_3G13260)"/>
    <property type="match status" value="1"/>
</dbReference>
<dbReference type="Pfam" id="PF00752">
    <property type="entry name" value="XPG_N"/>
    <property type="match status" value="1"/>
</dbReference>
<evidence type="ECO:0000256" key="3">
    <source>
        <dbReference type="SAM" id="MobiDB-lite"/>
    </source>
</evidence>
<dbReference type="AlphaFoldDB" id="A0A3S4D2E6"/>
<dbReference type="InterPro" id="IPR006086">
    <property type="entry name" value="XPG-I_dom"/>
</dbReference>
<feature type="domain" description="XPG N-terminal" evidence="5">
    <location>
        <begin position="1"/>
        <end position="98"/>
    </location>
</feature>
<dbReference type="Gene3D" id="1.10.150.20">
    <property type="entry name" value="5' to 3' exonuclease, C-terminal subdomain"/>
    <property type="match status" value="1"/>
</dbReference>
<dbReference type="SMART" id="SM00484">
    <property type="entry name" value="XPGI"/>
    <property type="match status" value="1"/>
</dbReference>
<dbReference type="Pfam" id="PF18380">
    <property type="entry name" value="GEN1_C"/>
    <property type="match status" value="1"/>
</dbReference>
<organism evidence="6 7">
    <name type="scientific">Thermothielavioides terrestris</name>
    <dbReference type="NCBI Taxonomy" id="2587410"/>
    <lineage>
        <taxon>Eukaryota</taxon>
        <taxon>Fungi</taxon>
        <taxon>Dikarya</taxon>
        <taxon>Ascomycota</taxon>
        <taxon>Pezizomycotina</taxon>
        <taxon>Sordariomycetes</taxon>
        <taxon>Sordariomycetidae</taxon>
        <taxon>Sordariales</taxon>
        <taxon>Chaetomiaceae</taxon>
        <taxon>Thermothielavioides</taxon>
    </lineage>
</organism>
<dbReference type="CDD" id="cd09870">
    <property type="entry name" value="PIN_YEN1"/>
    <property type="match status" value="1"/>
</dbReference>
<dbReference type="EMBL" id="OUUZ01000005">
    <property type="protein sequence ID" value="SPQ20591.1"/>
    <property type="molecule type" value="Genomic_DNA"/>
</dbReference>
<feature type="compositionally biased region" description="Basic and acidic residues" evidence="3">
    <location>
        <begin position="472"/>
        <end position="484"/>
    </location>
</feature>
<feature type="compositionally biased region" description="Polar residues" evidence="3">
    <location>
        <begin position="547"/>
        <end position="559"/>
    </location>
</feature>